<dbReference type="EMBL" id="JADCTT010000003">
    <property type="protein sequence ID" value="KAF9754727.1"/>
    <property type="molecule type" value="Genomic_DNA"/>
</dbReference>
<accession>A0A8H7TS12</accession>
<protein>
    <submittedName>
        <fullName evidence="1">Uncharacterized protein</fullName>
    </submittedName>
</protein>
<evidence type="ECO:0000313" key="2">
    <source>
        <dbReference type="Proteomes" id="UP000616885"/>
    </source>
</evidence>
<sequence length="111" mass="11994">MNRPSSNYSVPKGLHFVLAAFVPPCPAAQRSLDVGFITLRRPRPICDQVLDCRSQPTSSVTAPEHPEIFQSACMCGAITTNLPTFSILLSDSHTGARPRALDDIGVNDICL</sequence>
<gene>
    <name evidence="1" type="ORF">IM811_010168</name>
</gene>
<comment type="caution">
    <text evidence="1">The sequence shown here is derived from an EMBL/GenBank/DDBJ whole genome shotgun (WGS) entry which is preliminary data.</text>
</comment>
<dbReference type="Proteomes" id="UP000616885">
    <property type="component" value="Unassembled WGS sequence"/>
</dbReference>
<proteinExistence type="predicted"/>
<evidence type="ECO:0000313" key="1">
    <source>
        <dbReference type="EMBL" id="KAF9754727.1"/>
    </source>
</evidence>
<name>A0A8H7TS12_BIOOC</name>
<organism evidence="1 2">
    <name type="scientific">Bionectria ochroleuca</name>
    <name type="common">Gliocladium roseum</name>
    <dbReference type="NCBI Taxonomy" id="29856"/>
    <lineage>
        <taxon>Eukaryota</taxon>
        <taxon>Fungi</taxon>
        <taxon>Dikarya</taxon>
        <taxon>Ascomycota</taxon>
        <taxon>Pezizomycotina</taxon>
        <taxon>Sordariomycetes</taxon>
        <taxon>Hypocreomycetidae</taxon>
        <taxon>Hypocreales</taxon>
        <taxon>Bionectriaceae</taxon>
        <taxon>Clonostachys</taxon>
    </lineage>
</organism>
<dbReference type="AlphaFoldDB" id="A0A8H7TS12"/>
<reference evidence="1" key="1">
    <citation type="submission" date="2020-10" db="EMBL/GenBank/DDBJ databases">
        <title>High-Quality Genome Resource of Clonostachys rosea strain S41 by Oxford Nanopore Long-Read Sequencing.</title>
        <authorList>
            <person name="Wang H."/>
        </authorList>
    </citation>
    <scope>NUCLEOTIDE SEQUENCE</scope>
    <source>
        <strain evidence="1">S41</strain>
    </source>
</reference>